<protein>
    <submittedName>
        <fullName evidence="2">Endonuclease DDE</fullName>
    </submittedName>
</protein>
<dbReference type="InterPro" id="IPR038721">
    <property type="entry name" value="IS701-like_DDE_dom"/>
</dbReference>
<reference evidence="2 3" key="1">
    <citation type="submission" date="2017-06" db="EMBL/GenBank/DDBJ databases">
        <authorList>
            <person name="Kim H.J."/>
            <person name="Triplett B.A."/>
        </authorList>
    </citation>
    <scope>NUCLEOTIDE SEQUENCE [LARGE SCALE GENOMIC DNA]</scope>
    <source>
        <strain evidence="2 3">DSM 14713</strain>
    </source>
</reference>
<keyword evidence="2" id="KW-0540">Nuclease</keyword>
<name>A0A250IJH9_9BACT</name>
<organism evidence="2 3">
    <name type="scientific">Melittangium boletus DSM 14713</name>
    <dbReference type="NCBI Taxonomy" id="1294270"/>
    <lineage>
        <taxon>Bacteria</taxon>
        <taxon>Pseudomonadati</taxon>
        <taxon>Myxococcota</taxon>
        <taxon>Myxococcia</taxon>
        <taxon>Myxococcales</taxon>
        <taxon>Cystobacterineae</taxon>
        <taxon>Archangiaceae</taxon>
        <taxon>Melittangium</taxon>
    </lineage>
</organism>
<dbReference type="EMBL" id="CP022163">
    <property type="protein sequence ID" value="ATB31341.1"/>
    <property type="molecule type" value="Genomic_DNA"/>
</dbReference>
<dbReference type="AlphaFoldDB" id="A0A250IJH9"/>
<gene>
    <name evidence="2" type="ORF">MEBOL_004803</name>
</gene>
<dbReference type="Pfam" id="PF13546">
    <property type="entry name" value="DDE_5"/>
    <property type="match status" value="1"/>
</dbReference>
<dbReference type="PANTHER" id="PTHR33627">
    <property type="entry name" value="TRANSPOSASE"/>
    <property type="match status" value="1"/>
</dbReference>
<dbReference type="KEGG" id="mbd:MEBOL_004803"/>
<dbReference type="NCBIfam" id="NF033540">
    <property type="entry name" value="transpos_IS701"/>
    <property type="match status" value="1"/>
</dbReference>
<dbReference type="Proteomes" id="UP000217289">
    <property type="component" value="Chromosome"/>
</dbReference>
<keyword evidence="2" id="KW-0255">Endonuclease</keyword>
<dbReference type="InterPro" id="IPR012337">
    <property type="entry name" value="RNaseH-like_sf"/>
</dbReference>
<dbReference type="PANTHER" id="PTHR33627:SF1">
    <property type="entry name" value="TRANSPOSASE"/>
    <property type="match status" value="1"/>
</dbReference>
<dbReference type="InterPro" id="IPR039365">
    <property type="entry name" value="IS701-like"/>
</dbReference>
<feature type="domain" description="Transposase IS701-like DDE" evidence="1">
    <location>
        <begin position="27"/>
        <end position="278"/>
    </location>
</feature>
<evidence type="ECO:0000313" key="3">
    <source>
        <dbReference type="Proteomes" id="UP000217289"/>
    </source>
</evidence>
<keyword evidence="3" id="KW-1185">Reference proteome</keyword>
<sequence length="405" mass="45590">MRTFMDAQGIERLEAYFQKIGDVLGGDSRRGSFALYAMGLLGEGERKSVEPIAARACPDPDKTEAMHQRLLHFAVNSRWSDREVRREATGYALGAMTQREPIEAWIVDDTGFLKQGKHSVGVQRQYTGSAGKITNCQIGVSLSLATRTEHLPIDFELYLPESWANDSVRRQEARIPEEVTFKTKPQLAVQMIRRAIADGVPKGVALADSAYGSSSEFRAQVRSLGLHYAVGVDPQTAVCLLDDEGRPQGEAMSVKDMASHLHEHGGFRRCTWRSGTREPLWARFALRRVIAAGVPKSQQEPLWLLIEWREGESEPANYFLVSVPERMSKKQLIRLVMQRWRTERVYEDLKGELGLDHYEGRRFPGWHHHVSVALCCYAFIIAERARHFPPSARGAGEAHAQPLQA</sequence>
<keyword evidence="2" id="KW-0378">Hydrolase</keyword>
<evidence type="ECO:0000259" key="1">
    <source>
        <dbReference type="Pfam" id="PF13546"/>
    </source>
</evidence>
<dbReference type="GO" id="GO:0004519">
    <property type="term" value="F:endonuclease activity"/>
    <property type="evidence" value="ECO:0007669"/>
    <property type="project" value="UniProtKB-KW"/>
</dbReference>
<accession>A0A250IJH9</accession>
<dbReference type="SUPFAM" id="SSF53098">
    <property type="entry name" value="Ribonuclease H-like"/>
    <property type="match status" value="1"/>
</dbReference>
<evidence type="ECO:0000313" key="2">
    <source>
        <dbReference type="EMBL" id="ATB31341.1"/>
    </source>
</evidence>
<proteinExistence type="predicted"/>